<evidence type="ECO:0000256" key="5">
    <source>
        <dbReference type="ARBA" id="ARBA00023175"/>
    </source>
</evidence>
<dbReference type="GO" id="GO:0007018">
    <property type="term" value="P:microtubule-based movement"/>
    <property type="evidence" value="ECO:0007669"/>
    <property type="project" value="InterPro"/>
</dbReference>
<keyword evidence="4" id="KW-0175">Coiled coil</keyword>
<dbReference type="InterPro" id="IPR001752">
    <property type="entry name" value="Kinesin_motor_dom"/>
</dbReference>
<dbReference type="PROSITE" id="PS00411">
    <property type="entry name" value="KINESIN_MOTOR_1"/>
    <property type="match status" value="1"/>
</dbReference>
<feature type="compositionally biased region" description="Basic and acidic residues" evidence="8">
    <location>
        <begin position="677"/>
        <end position="693"/>
    </location>
</feature>
<dbReference type="GO" id="GO:0003777">
    <property type="term" value="F:microtubule motor activity"/>
    <property type="evidence" value="ECO:0007669"/>
    <property type="project" value="InterPro"/>
</dbReference>
<feature type="domain" description="Kinesin motor" evidence="9">
    <location>
        <begin position="5"/>
        <end position="335"/>
    </location>
</feature>
<evidence type="ECO:0000256" key="3">
    <source>
        <dbReference type="ARBA" id="ARBA00022840"/>
    </source>
</evidence>
<feature type="compositionally biased region" description="Low complexity" evidence="8">
    <location>
        <begin position="482"/>
        <end position="500"/>
    </location>
</feature>
<evidence type="ECO:0000259" key="9">
    <source>
        <dbReference type="PROSITE" id="PS50067"/>
    </source>
</evidence>
<dbReference type="InterPro" id="IPR019821">
    <property type="entry name" value="Kinesin_motor_CS"/>
</dbReference>
<proteinExistence type="inferred from homology"/>
<dbReference type="SMART" id="SM00129">
    <property type="entry name" value="KISc"/>
    <property type="match status" value="1"/>
</dbReference>
<dbReference type="PRINTS" id="PR00380">
    <property type="entry name" value="KINESINHEAVY"/>
</dbReference>
<feature type="region of interest" description="Disordered" evidence="8">
    <location>
        <begin position="673"/>
        <end position="693"/>
    </location>
</feature>
<protein>
    <recommendedName>
        <fullName evidence="7">Kinesin-like protein</fullName>
    </recommendedName>
</protein>
<evidence type="ECO:0000256" key="7">
    <source>
        <dbReference type="RuleBase" id="RU000394"/>
    </source>
</evidence>
<evidence type="ECO:0000256" key="2">
    <source>
        <dbReference type="ARBA" id="ARBA00022741"/>
    </source>
</evidence>
<dbReference type="InterPro" id="IPR027417">
    <property type="entry name" value="P-loop_NTPase"/>
</dbReference>
<dbReference type="Gene3D" id="3.40.850.10">
    <property type="entry name" value="Kinesin motor domain"/>
    <property type="match status" value="1"/>
</dbReference>
<name>A0A7S3YXF8_9EUKA</name>
<evidence type="ECO:0000313" key="10">
    <source>
        <dbReference type="EMBL" id="CAE0664636.1"/>
    </source>
</evidence>
<dbReference type="GO" id="GO:0008017">
    <property type="term" value="F:microtubule binding"/>
    <property type="evidence" value="ECO:0007669"/>
    <property type="project" value="InterPro"/>
</dbReference>
<organism evidence="10">
    <name type="scientific">Lotharella globosa</name>
    <dbReference type="NCBI Taxonomy" id="91324"/>
    <lineage>
        <taxon>Eukaryota</taxon>
        <taxon>Sar</taxon>
        <taxon>Rhizaria</taxon>
        <taxon>Cercozoa</taxon>
        <taxon>Chlorarachniophyceae</taxon>
        <taxon>Lotharella</taxon>
    </lineage>
</organism>
<feature type="compositionally biased region" description="Basic and acidic residues" evidence="8">
    <location>
        <begin position="501"/>
        <end position="512"/>
    </location>
</feature>
<feature type="region of interest" description="Disordered" evidence="8">
    <location>
        <begin position="444"/>
        <end position="554"/>
    </location>
</feature>
<dbReference type="GO" id="GO:0005874">
    <property type="term" value="C:microtubule"/>
    <property type="evidence" value="ECO:0007669"/>
    <property type="project" value="UniProtKB-KW"/>
</dbReference>
<keyword evidence="2 6" id="KW-0547">Nucleotide-binding</keyword>
<comment type="similarity">
    <text evidence="6 7">Belongs to the TRAFAC class myosin-kinesin ATPase superfamily. Kinesin family.</text>
</comment>
<dbReference type="GO" id="GO:0005524">
    <property type="term" value="F:ATP binding"/>
    <property type="evidence" value="ECO:0007669"/>
    <property type="project" value="UniProtKB-UniRule"/>
</dbReference>
<sequence>MPASRVQVAIRTRPTSTFARNELNIDTKNNRISVHVNKDTTQYVNNKLEDWAFKFNRILHNVDQEETYETCAEDIVNSVLQGYNGTIMAYGQTGAGKTFTMMGGTQNYKYRGIAPRAVAHVFRHIQTNPQVAITVRISYLEVYNEQFFDLLQENTRLQDLAVMDDAQGNVSVKGLSMKTATSEEEALNLLFEGETNRAIAEHQMNKNSTRSHCIFTMHLDIRSRIESSEKVVKSKLNLVDLAGSERVKNTGSSGKTLQEANYINKSLTFLEQVVIALSSKGRDHIPFRQSKLTNVLRDSLGGNCKTRLIANIWIEARHIHETVSTLKFATRMMRVANTPTINERQDPAMLLKKYKRQIRELKQELAMHDSLANRNNIQYDDFTPEQRQEAYEQVAGYLEDKIPEIKIVSVRQIQELFRQFKEYVRKNGGSAPAVAMEVSKGAGAKSAAGDGDVKSQQGAANQAKEAGVGEVDGAGGFHLGEADAGAAPPEPEGSAPSQPGEDLKTAHGDTKHASSPKSTNPKPAPSKTMDKAPSEEEAFEDYKKNQGQSYSQQFEENKKDYQAKKLELKELSNQVNKLKGEIDKMASELEEVRAGADTQAMSPDGIPVIDEHEFSIIRNLKAKKKSYQAAFHKRKMVKNEVSYMKSLVKQSKLKLCSQFLDWYRATYGEQQPTINSQKKESAQKAADDDVLDDGEKFDALERQRIMEEDPDSLAFFNARKTMMATMKRKKLSRK</sequence>
<keyword evidence="3 6" id="KW-0067">ATP-binding</keyword>
<keyword evidence="1 7" id="KW-0493">Microtubule</keyword>
<dbReference type="InterPro" id="IPR056524">
    <property type="entry name" value="KIF6/9_C"/>
</dbReference>
<evidence type="ECO:0000256" key="1">
    <source>
        <dbReference type="ARBA" id="ARBA00022701"/>
    </source>
</evidence>
<gene>
    <name evidence="10" type="ORF">LGLO00237_LOCUS16240</name>
</gene>
<keyword evidence="5 6" id="KW-0505">Motor protein</keyword>
<feature type="compositionally biased region" description="Polar residues" evidence="8">
    <location>
        <begin position="545"/>
        <end position="554"/>
    </location>
</feature>
<dbReference type="PROSITE" id="PS50067">
    <property type="entry name" value="KINESIN_MOTOR_2"/>
    <property type="match status" value="1"/>
</dbReference>
<feature type="compositionally biased region" description="Basic and acidic residues" evidence="8">
    <location>
        <begin position="528"/>
        <end position="544"/>
    </location>
</feature>
<dbReference type="AlphaFoldDB" id="A0A7S3YXF8"/>
<dbReference type="InterPro" id="IPR027640">
    <property type="entry name" value="Kinesin-like_fam"/>
</dbReference>
<dbReference type="SUPFAM" id="SSF52540">
    <property type="entry name" value="P-loop containing nucleoside triphosphate hydrolases"/>
    <property type="match status" value="1"/>
</dbReference>
<accession>A0A7S3YXF8</accession>
<dbReference type="Pfam" id="PF23735">
    <property type="entry name" value="KIF9"/>
    <property type="match status" value="1"/>
</dbReference>
<dbReference type="InterPro" id="IPR036961">
    <property type="entry name" value="Kinesin_motor_dom_sf"/>
</dbReference>
<evidence type="ECO:0000256" key="6">
    <source>
        <dbReference type="PROSITE-ProRule" id="PRU00283"/>
    </source>
</evidence>
<dbReference type="Pfam" id="PF00225">
    <property type="entry name" value="Kinesin"/>
    <property type="match status" value="1"/>
</dbReference>
<dbReference type="PANTHER" id="PTHR47968:SF36">
    <property type="entry name" value="KINESIN HEAVY CHAIN ISOFORM X1"/>
    <property type="match status" value="1"/>
</dbReference>
<feature type="binding site" evidence="6">
    <location>
        <begin position="91"/>
        <end position="98"/>
    </location>
    <ligand>
        <name>ATP</name>
        <dbReference type="ChEBI" id="CHEBI:30616"/>
    </ligand>
</feature>
<reference evidence="10" key="1">
    <citation type="submission" date="2021-01" db="EMBL/GenBank/DDBJ databases">
        <authorList>
            <person name="Corre E."/>
            <person name="Pelletier E."/>
            <person name="Niang G."/>
            <person name="Scheremetjew M."/>
            <person name="Finn R."/>
            <person name="Kale V."/>
            <person name="Holt S."/>
            <person name="Cochrane G."/>
            <person name="Meng A."/>
            <person name="Brown T."/>
            <person name="Cohen L."/>
        </authorList>
    </citation>
    <scope>NUCLEOTIDE SEQUENCE</scope>
    <source>
        <strain evidence="10">CCCM811</strain>
    </source>
</reference>
<evidence type="ECO:0000256" key="8">
    <source>
        <dbReference type="SAM" id="MobiDB-lite"/>
    </source>
</evidence>
<dbReference type="PANTHER" id="PTHR47968">
    <property type="entry name" value="CENTROMERE PROTEIN E"/>
    <property type="match status" value="1"/>
</dbReference>
<evidence type="ECO:0000256" key="4">
    <source>
        <dbReference type="ARBA" id="ARBA00023054"/>
    </source>
</evidence>
<dbReference type="EMBL" id="HBIV01022565">
    <property type="protein sequence ID" value="CAE0664636.1"/>
    <property type="molecule type" value="Transcribed_RNA"/>
</dbReference>